<dbReference type="Proteomes" id="UP001632038">
    <property type="component" value="Unassembled WGS sequence"/>
</dbReference>
<dbReference type="InterPro" id="IPR016140">
    <property type="entry name" value="Bifunc_inhib/LTP/seed_store"/>
</dbReference>
<organism evidence="12 13">
    <name type="scientific">Castilleja foliolosa</name>
    <dbReference type="NCBI Taxonomy" id="1961234"/>
    <lineage>
        <taxon>Eukaryota</taxon>
        <taxon>Viridiplantae</taxon>
        <taxon>Streptophyta</taxon>
        <taxon>Embryophyta</taxon>
        <taxon>Tracheophyta</taxon>
        <taxon>Spermatophyta</taxon>
        <taxon>Magnoliopsida</taxon>
        <taxon>eudicotyledons</taxon>
        <taxon>Gunneridae</taxon>
        <taxon>Pentapetalae</taxon>
        <taxon>asterids</taxon>
        <taxon>lamiids</taxon>
        <taxon>Lamiales</taxon>
        <taxon>Orobanchaceae</taxon>
        <taxon>Pedicularideae</taxon>
        <taxon>Castillejinae</taxon>
        <taxon>Castilleja</taxon>
    </lineage>
</organism>
<keyword evidence="13" id="KW-1185">Reference proteome</keyword>
<dbReference type="GO" id="GO:0005886">
    <property type="term" value="C:plasma membrane"/>
    <property type="evidence" value="ECO:0007669"/>
    <property type="project" value="UniProtKB-SubCell"/>
</dbReference>
<feature type="domain" description="Bifunctional inhibitor/plant lipid transfer protein/seed storage helical" evidence="11">
    <location>
        <begin position="29"/>
        <end position="109"/>
    </location>
</feature>
<reference evidence="13" key="1">
    <citation type="journal article" date="2024" name="IScience">
        <title>Strigolactones Initiate the Formation of Haustorium-like Structures in Castilleja.</title>
        <authorList>
            <person name="Buerger M."/>
            <person name="Peterson D."/>
            <person name="Chory J."/>
        </authorList>
    </citation>
    <scope>NUCLEOTIDE SEQUENCE [LARGE SCALE GENOMIC DNA]</scope>
</reference>
<evidence type="ECO:0000313" key="13">
    <source>
        <dbReference type="Proteomes" id="UP001632038"/>
    </source>
</evidence>
<name>A0ABD3CAA2_9LAMI</name>
<dbReference type="InterPro" id="IPR036312">
    <property type="entry name" value="Bifun_inhib/LTP/seed_sf"/>
</dbReference>
<comment type="similarity">
    <text evidence="2">Belongs to the plant LTP family.</text>
</comment>
<comment type="caution">
    <text evidence="12">The sequence shown here is derived from an EMBL/GenBank/DDBJ whole genome shotgun (WGS) entry which is preliminary data.</text>
</comment>
<dbReference type="Pfam" id="PF14368">
    <property type="entry name" value="LTP_2"/>
    <property type="match status" value="1"/>
</dbReference>
<evidence type="ECO:0000256" key="3">
    <source>
        <dbReference type="ARBA" id="ARBA00022475"/>
    </source>
</evidence>
<evidence type="ECO:0000256" key="9">
    <source>
        <dbReference type="SAM" id="MobiDB-lite"/>
    </source>
</evidence>
<dbReference type="InterPro" id="IPR043325">
    <property type="entry name" value="LTSS"/>
</dbReference>
<keyword evidence="8" id="KW-0449">Lipoprotein</keyword>
<evidence type="ECO:0000256" key="6">
    <source>
        <dbReference type="ARBA" id="ARBA00023157"/>
    </source>
</evidence>
<dbReference type="GO" id="GO:0098552">
    <property type="term" value="C:side of membrane"/>
    <property type="evidence" value="ECO:0007669"/>
    <property type="project" value="UniProtKB-KW"/>
</dbReference>
<feature type="compositionally biased region" description="Polar residues" evidence="9">
    <location>
        <begin position="158"/>
        <end position="182"/>
    </location>
</feature>
<dbReference type="CDD" id="cd00010">
    <property type="entry name" value="AAI_LTSS"/>
    <property type="match status" value="1"/>
</dbReference>
<dbReference type="PANTHER" id="PTHR33044">
    <property type="entry name" value="BIFUNCTIONAL INHIBITOR/LIPID-TRANSFER PROTEIN/SEED STORAGE 2S ALBUMIN SUPERFAMILY PROTEIN-RELATED"/>
    <property type="match status" value="1"/>
</dbReference>
<feature type="signal peptide" evidence="10">
    <location>
        <begin position="1"/>
        <end position="23"/>
    </location>
</feature>
<proteinExistence type="inferred from homology"/>
<dbReference type="SUPFAM" id="SSF47699">
    <property type="entry name" value="Bifunctional inhibitor/lipid-transfer protein/seed storage 2S albumin"/>
    <property type="match status" value="1"/>
</dbReference>
<dbReference type="EMBL" id="JAVIJP010000047">
    <property type="protein sequence ID" value="KAL3626299.1"/>
    <property type="molecule type" value="Genomic_DNA"/>
</dbReference>
<evidence type="ECO:0000256" key="2">
    <source>
        <dbReference type="ARBA" id="ARBA00009748"/>
    </source>
</evidence>
<dbReference type="AlphaFoldDB" id="A0ABD3CAA2"/>
<gene>
    <name evidence="12" type="ORF">CASFOL_029848</name>
</gene>
<sequence length="212" mass="21598">MAFKFIILALTIYTTILFFPASGQITAPCTPSMISTFSSCMSFVTNNSSFNGSTPPADCCNSINSLMTNGKECLCLIATGSVPFRVPINRTLAVSLPRSCNMPGVPLQCKTASGAPAPSPGLVANGPSFSPNAAPSPSVQELAPPEPLSPQSDPGADATQSPPAVTTASGGPATSNTGSRTGVTQSAAHASYGASYLHVMMALLGAVTLKYY</sequence>
<evidence type="ECO:0000256" key="5">
    <source>
        <dbReference type="ARBA" id="ARBA00022729"/>
    </source>
</evidence>
<dbReference type="SMART" id="SM00499">
    <property type="entry name" value="AAI"/>
    <property type="match status" value="1"/>
</dbReference>
<evidence type="ECO:0000259" key="11">
    <source>
        <dbReference type="SMART" id="SM00499"/>
    </source>
</evidence>
<keyword evidence="5 10" id="KW-0732">Signal</keyword>
<protein>
    <recommendedName>
        <fullName evidence="11">Bifunctional inhibitor/plant lipid transfer protein/seed storage helical domain-containing protein</fullName>
    </recommendedName>
</protein>
<keyword evidence="3" id="KW-1003">Cell membrane</keyword>
<comment type="subcellular location">
    <subcellularLocation>
        <location evidence="1">Cell membrane</location>
        <topology evidence="1">Lipid-anchor</topology>
        <topology evidence="1">GPI-anchor</topology>
    </subcellularLocation>
</comment>
<accession>A0ABD3CAA2</accession>
<keyword evidence="4" id="KW-0336">GPI-anchor</keyword>
<keyword evidence="6" id="KW-1015">Disulfide bond</keyword>
<feature type="compositionally biased region" description="Low complexity" evidence="9">
    <location>
        <begin position="124"/>
        <end position="138"/>
    </location>
</feature>
<feature type="chain" id="PRO_5044822510" description="Bifunctional inhibitor/plant lipid transfer protein/seed storage helical domain-containing protein" evidence="10">
    <location>
        <begin position="24"/>
        <end position="212"/>
    </location>
</feature>
<evidence type="ECO:0000256" key="7">
    <source>
        <dbReference type="ARBA" id="ARBA00023180"/>
    </source>
</evidence>
<evidence type="ECO:0000256" key="10">
    <source>
        <dbReference type="SAM" id="SignalP"/>
    </source>
</evidence>
<evidence type="ECO:0000256" key="1">
    <source>
        <dbReference type="ARBA" id="ARBA00004609"/>
    </source>
</evidence>
<feature type="region of interest" description="Disordered" evidence="9">
    <location>
        <begin position="120"/>
        <end position="182"/>
    </location>
</feature>
<keyword evidence="7" id="KW-0325">Glycoprotein</keyword>
<keyword evidence="4" id="KW-0472">Membrane</keyword>
<evidence type="ECO:0000256" key="8">
    <source>
        <dbReference type="ARBA" id="ARBA00023288"/>
    </source>
</evidence>
<dbReference type="Gene3D" id="1.10.110.10">
    <property type="entry name" value="Plant lipid-transfer and hydrophobic proteins"/>
    <property type="match status" value="1"/>
</dbReference>
<evidence type="ECO:0000256" key="4">
    <source>
        <dbReference type="ARBA" id="ARBA00022622"/>
    </source>
</evidence>
<evidence type="ECO:0000313" key="12">
    <source>
        <dbReference type="EMBL" id="KAL3626299.1"/>
    </source>
</evidence>